<dbReference type="CDD" id="cd00761">
    <property type="entry name" value="Glyco_tranf_GTA_type"/>
    <property type="match status" value="1"/>
</dbReference>
<proteinExistence type="predicted"/>
<accession>A0ABS4D8G2</accession>
<dbReference type="InterPro" id="IPR029044">
    <property type="entry name" value="Nucleotide-diphossugar_trans"/>
</dbReference>
<dbReference type="EMBL" id="SIJK02000011">
    <property type="protein sequence ID" value="MBP1465734.1"/>
    <property type="molecule type" value="Genomic_DNA"/>
</dbReference>
<protein>
    <submittedName>
        <fullName evidence="1">Glycosyltransferase family 2 protein</fullName>
    </submittedName>
</protein>
<evidence type="ECO:0000313" key="2">
    <source>
        <dbReference type="Proteomes" id="UP001193081"/>
    </source>
</evidence>
<organism evidence="1 2">
    <name type="scientific">Candidatus Chloroploca mongolica</name>
    <dbReference type="NCBI Taxonomy" id="2528176"/>
    <lineage>
        <taxon>Bacteria</taxon>
        <taxon>Bacillati</taxon>
        <taxon>Chloroflexota</taxon>
        <taxon>Chloroflexia</taxon>
        <taxon>Chloroflexales</taxon>
        <taxon>Chloroflexineae</taxon>
        <taxon>Oscillochloridaceae</taxon>
        <taxon>Candidatus Chloroploca</taxon>
    </lineage>
</organism>
<dbReference type="RefSeq" id="WP_135477762.1">
    <property type="nucleotide sequence ID" value="NZ_SIJK02000011.1"/>
</dbReference>
<reference evidence="1 2" key="1">
    <citation type="submission" date="2021-03" db="EMBL/GenBank/DDBJ databases">
        <authorList>
            <person name="Grouzdev D.S."/>
        </authorList>
    </citation>
    <scope>NUCLEOTIDE SEQUENCE [LARGE SCALE GENOMIC DNA]</scope>
    <source>
        <strain evidence="1 2">M50-1</strain>
    </source>
</reference>
<name>A0ABS4D8G2_9CHLR</name>
<gene>
    <name evidence="1" type="ORF">EYB53_008455</name>
</gene>
<keyword evidence="2" id="KW-1185">Reference proteome</keyword>
<sequence>MMAVNSPKITFGMIVLNGEPFIRYNLRALYPFAHQIIVVEGAAPAAASIATPDGHSVDGTMQTLLDFKAHEDPENKLIVVTAEDEGHPNGFWPGEKHEQSQAYAKRATGNWLWQVDVDEFYQPLDMTWIIGELSGNPSIYAVSFKQIQFWGGLDYYADGWYLRHYGGEVFHRLFRWDPGYVYATHRPPTVVNEDGVDLRELGHLRARDLARRKIFLYHYSLVFPHQVSGKSAYYSQVSWGPFDRMNDWATENYTQLKHPYRVHNVYRYPSWLERYAGPHPPQVIAMWQDTRSSQEHSNLAIRQNDDIERLLNSVGYRVGRQCVKWAGFVICNVEAAARAVFRLLPTSVQAALKPIILRQRARV</sequence>
<comment type="caution">
    <text evidence="1">The sequence shown here is derived from an EMBL/GenBank/DDBJ whole genome shotgun (WGS) entry which is preliminary data.</text>
</comment>
<evidence type="ECO:0000313" key="1">
    <source>
        <dbReference type="EMBL" id="MBP1465734.1"/>
    </source>
</evidence>
<dbReference type="SUPFAM" id="SSF53448">
    <property type="entry name" value="Nucleotide-diphospho-sugar transferases"/>
    <property type="match status" value="1"/>
</dbReference>
<dbReference type="Proteomes" id="UP001193081">
    <property type="component" value="Unassembled WGS sequence"/>
</dbReference>
<dbReference type="Gene3D" id="3.90.550.10">
    <property type="entry name" value="Spore Coat Polysaccharide Biosynthesis Protein SpsA, Chain A"/>
    <property type="match status" value="1"/>
</dbReference>